<dbReference type="GO" id="GO:0015628">
    <property type="term" value="P:protein secretion by the type II secretion system"/>
    <property type="evidence" value="ECO:0007669"/>
    <property type="project" value="InterPro"/>
</dbReference>
<organism evidence="12 13">
    <name type="scientific">Alteromonas aestuariivivens</name>
    <dbReference type="NCBI Taxonomy" id="1938339"/>
    <lineage>
        <taxon>Bacteria</taxon>
        <taxon>Pseudomonadati</taxon>
        <taxon>Pseudomonadota</taxon>
        <taxon>Gammaproteobacteria</taxon>
        <taxon>Alteromonadales</taxon>
        <taxon>Alteromonadaceae</taxon>
        <taxon>Alteromonas/Salinimonas group</taxon>
        <taxon>Alteromonas</taxon>
    </lineage>
</organism>
<evidence type="ECO:0000313" key="12">
    <source>
        <dbReference type="EMBL" id="RDV29326.1"/>
    </source>
</evidence>
<comment type="subcellular location">
    <subcellularLocation>
        <location evidence="1">Cell inner membrane</location>
        <topology evidence="1">Single-pass membrane protein</topology>
    </subcellularLocation>
</comment>
<evidence type="ECO:0000256" key="6">
    <source>
        <dbReference type="ARBA" id="ARBA00022692"/>
    </source>
</evidence>
<evidence type="ECO:0000256" key="3">
    <source>
        <dbReference type="ARBA" id="ARBA00022475"/>
    </source>
</evidence>
<keyword evidence="5" id="KW-0997">Cell inner membrane</keyword>
<dbReference type="Gene3D" id="3.30.700.10">
    <property type="entry name" value="Glycoprotein, Type 4 Pilin"/>
    <property type="match status" value="1"/>
</dbReference>
<keyword evidence="4" id="KW-0488">Methylation</keyword>
<evidence type="ECO:0000256" key="1">
    <source>
        <dbReference type="ARBA" id="ARBA00004377"/>
    </source>
</evidence>
<keyword evidence="7" id="KW-1133">Transmembrane helix</keyword>
<dbReference type="Proteomes" id="UP000256561">
    <property type="component" value="Unassembled WGS sequence"/>
</dbReference>
<protein>
    <recommendedName>
        <fullName evidence="2">Type II secretion system protein H</fullName>
    </recommendedName>
    <alternativeName>
        <fullName evidence="10">General secretion pathway protein H</fullName>
    </alternativeName>
</protein>
<proteinExistence type="inferred from homology"/>
<evidence type="ECO:0000313" key="13">
    <source>
        <dbReference type="Proteomes" id="UP000256561"/>
    </source>
</evidence>
<sequence>MAQRGLTLMELMITLALTAILLMTAIPSYTDYQRKQALRGSLSQLYFLFRKAQNLALAHQKPVYAVIQTQNSWCIGLTEEPDCDCRVERHCQVEGESWQVSAPAPMRVTLDSLTFANHRTRFDPVHGRAYGYAGTLILSDGQRKGKIVINNLGRVRMCMSQGLLGGYPSCDA</sequence>
<keyword evidence="6" id="KW-0812">Transmembrane</keyword>
<evidence type="ECO:0000256" key="4">
    <source>
        <dbReference type="ARBA" id="ARBA00022481"/>
    </source>
</evidence>
<evidence type="ECO:0000256" key="10">
    <source>
        <dbReference type="ARBA" id="ARBA00030775"/>
    </source>
</evidence>
<keyword evidence="8" id="KW-0472">Membrane</keyword>
<dbReference type="RefSeq" id="WP_115591616.1">
    <property type="nucleotide sequence ID" value="NZ_QRHA01000001.1"/>
</dbReference>
<evidence type="ECO:0000256" key="5">
    <source>
        <dbReference type="ARBA" id="ARBA00022519"/>
    </source>
</evidence>
<dbReference type="GO" id="GO:0015627">
    <property type="term" value="C:type II protein secretion system complex"/>
    <property type="evidence" value="ECO:0007669"/>
    <property type="project" value="InterPro"/>
</dbReference>
<comment type="similarity">
    <text evidence="9">Belongs to the GSP H family.</text>
</comment>
<accession>A0A3D8MFC2</accession>
<dbReference type="NCBIfam" id="TIGR02532">
    <property type="entry name" value="IV_pilin_GFxxxE"/>
    <property type="match status" value="1"/>
</dbReference>
<feature type="domain" description="General secretion pathway GspH" evidence="11">
    <location>
        <begin position="44"/>
        <end position="153"/>
    </location>
</feature>
<dbReference type="EMBL" id="QRHA01000001">
    <property type="protein sequence ID" value="RDV29326.1"/>
    <property type="molecule type" value="Genomic_DNA"/>
</dbReference>
<keyword evidence="13" id="KW-1185">Reference proteome</keyword>
<evidence type="ECO:0000256" key="2">
    <source>
        <dbReference type="ARBA" id="ARBA00021549"/>
    </source>
</evidence>
<dbReference type="SUPFAM" id="SSF54523">
    <property type="entry name" value="Pili subunits"/>
    <property type="match status" value="1"/>
</dbReference>
<dbReference type="Pfam" id="PF12019">
    <property type="entry name" value="GspH"/>
    <property type="match status" value="1"/>
</dbReference>
<dbReference type="OrthoDB" id="6400290at2"/>
<dbReference type="InterPro" id="IPR022346">
    <property type="entry name" value="T2SS_GspH"/>
</dbReference>
<keyword evidence="3" id="KW-1003">Cell membrane</keyword>
<evidence type="ECO:0000259" key="11">
    <source>
        <dbReference type="Pfam" id="PF12019"/>
    </source>
</evidence>
<name>A0A3D8MFC2_9ALTE</name>
<comment type="caution">
    <text evidence="12">The sequence shown here is derived from an EMBL/GenBank/DDBJ whole genome shotgun (WGS) entry which is preliminary data.</text>
</comment>
<dbReference type="InterPro" id="IPR012902">
    <property type="entry name" value="N_methyl_site"/>
</dbReference>
<evidence type="ECO:0000256" key="7">
    <source>
        <dbReference type="ARBA" id="ARBA00022989"/>
    </source>
</evidence>
<evidence type="ECO:0000256" key="8">
    <source>
        <dbReference type="ARBA" id="ARBA00023136"/>
    </source>
</evidence>
<dbReference type="AlphaFoldDB" id="A0A3D8MFC2"/>
<reference evidence="13" key="1">
    <citation type="submission" date="2018-08" db="EMBL/GenBank/DDBJ databases">
        <authorList>
            <person name="Zhang J."/>
            <person name="Du Z.-J."/>
        </authorList>
    </citation>
    <scope>NUCLEOTIDE SEQUENCE [LARGE SCALE GENOMIC DNA]</scope>
    <source>
        <strain evidence="13">KCTC 52655</strain>
    </source>
</reference>
<dbReference type="InterPro" id="IPR045584">
    <property type="entry name" value="Pilin-like"/>
</dbReference>
<dbReference type="Pfam" id="PF07963">
    <property type="entry name" value="N_methyl"/>
    <property type="match status" value="1"/>
</dbReference>
<dbReference type="GO" id="GO:0005886">
    <property type="term" value="C:plasma membrane"/>
    <property type="evidence" value="ECO:0007669"/>
    <property type="project" value="UniProtKB-SubCell"/>
</dbReference>
<evidence type="ECO:0000256" key="9">
    <source>
        <dbReference type="ARBA" id="ARBA00025772"/>
    </source>
</evidence>
<gene>
    <name evidence="12" type="ORF">DXV75_02430</name>
</gene>